<dbReference type="Proteomes" id="UP001548189">
    <property type="component" value="Unassembled WGS sequence"/>
</dbReference>
<keyword evidence="2" id="KW-1185">Reference proteome</keyword>
<keyword evidence="1" id="KW-0808">Transferase</keyword>
<protein>
    <submittedName>
        <fullName evidence="1">DNA adenine methylase</fullName>
    </submittedName>
</protein>
<name>A0ABV2BYW0_9GAMM</name>
<dbReference type="InterPro" id="IPR012327">
    <property type="entry name" value="MeTrfase_D12"/>
</dbReference>
<gene>
    <name evidence="1" type="ORF">ABVT43_17730</name>
</gene>
<reference evidence="1 2" key="1">
    <citation type="submission" date="2024-06" db="EMBL/GenBank/DDBJ databases">
        <authorList>
            <person name="Li F."/>
        </authorList>
    </citation>
    <scope>NUCLEOTIDE SEQUENCE [LARGE SCALE GENOMIC DNA]</scope>
    <source>
        <strain evidence="1 2">GXAS 311</strain>
    </source>
</reference>
<sequence length="219" mass="25193">MNYLGSKGGSGVYQAIINLMPPHDTYIEPFFGSGSIFEKKAPALKSICIDLDKEIIKRKKNTEQVEFICANSIEWLANFNPVDKVLLYVDPPYVHSTRTSNAQYKHEMTDNDHRQLLKVLKDIKAYVLISGYRNSIYDELIGDWYNMDFQAMTRGGVRTETVWCNFNPGAIHYHTYAGKNFTDRQRIKRKAERWSKKFQSLPTDERQAVLAAILATNIS</sequence>
<evidence type="ECO:0000313" key="1">
    <source>
        <dbReference type="EMBL" id="MET1256988.1"/>
    </source>
</evidence>
<dbReference type="GO" id="GO:0032259">
    <property type="term" value="P:methylation"/>
    <property type="evidence" value="ECO:0007669"/>
    <property type="project" value="UniProtKB-KW"/>
</dbReference>
<dbReference type="Pfam" id="PF02086">
    <property type="entry name" value="MethyltransfD12"/>
    <property type="match status" value="1"/>
</dbReference>
<keyword evidence="1" id="KW-0489">Methyltransferase</keyword>
<dbReference type="SUPFAM" id="SSF53335">
    <property type="entry name" value="S-adenosyl-L-methionine-dependent methyltransferases"/>
    <property type="match status" value="1"/>
</dbReference>
<accession>A0ABV2BYW0</accession>
<organism evidence="1 2">
    <name type="scientific">Aliikangiella maris</name>
    <dbReference type="NCBI Taxonomy" id="3162458"/>
    <lineage>
        <taxon>Bacteria</taxon>
        <taxon>Pseudomonadati</taxon>
        <taxon>Pseudomonadota</taxon>
        <taxon>Gammaproteobacteria</taxon>
        <taxon>Oceanospirillales</taxon>
        <taxon>Pleioneaceae</taxon>
        <taxon>Aliikangiella</taxon>
    </lineage>
</organism>
<dbReference type="PANTHER" id="PTHR30481:SF4">
    <property type="entry name" value="SITE-SPECIFIC DNA-METHYLTRANSFERASE (ADENINE-SPECIFIC)"/>
    <property type="match status" value="1"/>
</dbReference>
<dbReference type="InterPro" id="IPR029063">
    <property type="entry name" value="SAM-dependent_MTases_sf"/>
</dbReference>
<proteinExistence type="predicted"/>
<evidence type="ECO:0000313" key="2">
    <source>
        <dbReference type="Proteomes" id="UP001548189"/>
    </source>
</evidence>
<dbReference type="GO" id="GO:0008168">
    <property type="term" value="F:methyltransferase activity"/>
    <property type="evidence" value="ECO:0007669"/>
    <property type="project" value="UniProtKB-KW"/>
</dbReference>
<dbReference type="Gene3D" id="3.40.50.150">
    <property type="entry name" value="Vaccinia Virus protein VP39"/>
    <property type="match status" value="1"/>
</dbReference>
<dbReference type="EMBL" id="JBEVCJ010000031">
    <property type="protein sequence ID" value="MET1256988.1"/>
    <property type="molecule type" value="Genomic_DNA"/>
</dbReference>
<comment type="caution">
    <text evidence="1">The sequence shown here is derived from an EMBL/GenBank/DDBJ whole genome shotgun (WGS) entry which is preliminary data.</text>
</comment>
<dbReference type="PANTHER" id="PTHR30481">
    <property type="entry name" value="DNA ADENINE METHYLASE"/>
    <property type="match status" value="1"/>
</dbReference>